<keyword evidence="4 6" id="KW-0862">Zinc</keyword>
<name>A0A9X3UL17_9HYPH</name>
<dbReference type="AlphaFoldDB" id="A0A9X3UL17"/>
<evidence type="ECO:0000313" key="8">
    <source>
        <dbReference type="EMBL" id="MDA5400326.1"/>
    </source>
</evidence>
<dbReference type="Gene3D" id="3.30.2010.10">
    <property type="entry name" value="Metalloproteases ('zincins'), catalytic domain"/>
    <property type="match status" value="1"/>
</dbReference>
<evidence type="ECO:0000256" key="6">
    <source>
        <dbReference type="RuleBase" id="RU003983"/>
    </source>
</evidence>
<keyword evidence="2" id="KW-0479">Metal-binding</keyword>
<evidence type="ECO:0000313" key="9">
    <source>
        <dbReference type="Proteomes" id="UP001151234"/>
    </source>
</evidence>
<evidence type="ECO:0000259" key="7">
    <source>
        <dbReference type="Pfam" id="PF01435"/>
    </source>
</evidence>
<feature type="domain" description="Peptidase M48" evidence="7">
    <location>
        <begin position="20"/>
        <end position="82"/>
    </location>
</feature>
<evidence type="ECO:0000256" key="5">
    <source>
        <dbReference type="ARBA" id="ARBA00023049"/>
    </source>
</evidence>
<dbReference type="RefSeq" id="WP_267991790.1">
    <property type="nucleotide sequence ID" value="NZ_JAPJZI010000001.1"/>
</dbReference>
<evidence type="ECO:0000256" key="1">
    <source>
        <dbReference type="ARBA" id="ARBA00022670"/>
    </source>
</evidence>
<dbReference type="PANTHER" id="PTHR22726">
    <property type="entry name" value="METALLOENDOPEPTIDASE OMA1"/>
    <property type="match status" value="1"/>
</dbReference>
<proteinExistence type="inferred from homology"/>
<keyword evidence="9" id="KW-1185">Reference proteome</keyword>
<dbReference type="GO" id="GO:0016020">
    <property type="term" value="C:membrane"/>
    <property type="evidence" value="ECO:0007669"/>
    <property type="project" value="TreeGrafter"/>
</dbReference>
<comment type="similarity">
    <text evidence="6">Belongs to the peptidase M48 family.</text>
</comment>
<dbReference type="GO" id="GO:0004222">
    <property type="term" value="F:metalloendopeptidase activity"/>
    <property type="evidence" value="ECO:0007669"/>
    <property type="project" value="InterPro"/>
</dbReference>
<evidence type="ECO:0000256" key="2">
    <source>
        <dbReference type="ARBA" id="ARBA00022723"/>
    </source>
</evidence>
<dbReference type="EC" id="3.4.24.-" evidence="8"/>
<keyword evidence="3 6" id="KW-0378">Hydrolase</keyword>
<accession>A0A9X3UL17</accession>
<dbReference type="GO" id="GO:0046872">
    <property type="term" value="F:metal ion binding"/>
    <property type="evidence" value="ECO:0007669"/>
    <property type="project" value="UniProtKB-KW"/>
</dbReference>
<dbReference type="Proteomes" id="UP001151234">
    <property type="component" value="Unassembled WGS sequence"/>
</dbReference>
<sequence length="208" mass="23528">MDKDDWSVDLAQEAFGILEAAFPGISRYQISVLHNPAHAAFTADGNHIFLTRTLLELCATVEMAAFVIAHEIAHHELGHIPRASKRLKGRLRVLAYILQSFVSPITHARREIEADTFAIDMCMAAGLSGEKCVQTFQVLEKASLDRGGVGSAYGIHAFYCDEMTSIQRRWRIGFYLLRYHGYYPVRVRRVLAEKHVGMDEPPYNVFLF</sequence>
<dbReference type="GO" id="GO:0051603">
    <property type="term" value="P:proteolysis involved in protein catabolic process"/>
    <property type="evidence" value="ECO:0007669"/>
    <property type="project" value="TreeGrafter"/>
</dbReference>
<comment type="caution">
    <text evidence="8">The sequence shown here is derived from an EMBL/GenBank/DDBJ whole genome shotgun (WGS) entry which is preliminary data.</text>
</comment>
<dbReference type="Pfam" id="PF01435">
    <property type="entry name" value="Peptidase_M48"/>
    <property type="match status" value="1"/>
</dbReference>
<keyword evidence="5 6" id="KW-0482">Metalloprotease</keyword>
<comment type="cofactor">
    <cofactor evidence="6">
        <name>Zn(2+)</name>
        <dbReference type="ChEBI" id="CHEBI:29105"/>
    </cofactor>
    <text evidence="6">Binds 1 zinc ion per subunit.</text>
</comment>
<protein>
    <submittedName>
        <fullName evidence="8">M48 family metalloprotease</fullName>
        <ecNumber evidence="8">3.4.24.-</ecNumber>
    </submittedName>
</protein>
<organism evidence="8 9">
    <name type="scientific">Hoeflea prorocentri</name>
    <dbReference type="NCBI Taxonomy" id="1922333"/>
    <lineage>
        <taxon>Bacteria</taxon>
        <taxon>Pseudomonadati</taxon>
        <taxon>Pseudomonadota</taxon>
        <taxon>Alphaproteobacteria</taxon>
        <taxon>Hyphomicrobiales</taxon>
        <taxon>Rhizobiaceae</taxon>
        <taxon>Hoeflea</taxon>
    </lineage>
</organism>
<evidence type="ECO:0000256" key="4">
    <source>
        <dbReference type="ARBA" id="ARBA00022833"/>
    </source>
</evidence>
<dbReference type="PANTHER" id="PTHR22726:SF1">
    <property type="entry name" value="METALLOENDOPEPTIDASE OMA1, MITOCHONDRIAL"/>
    <property type="match status" value="1"/>
</dbReference>
<dbReference type="InterPro" id="IPR051156">
    <property type="entry name" value="Mito/Outer_Membr_Metalloprot"/>
</dbReference>
<gene>
    <name evidence="8" type="ORF">OQ273_17245</name>
</gene>
<dbReference type="InterPro" id="IPR001915">
    <property type="entry name" value="Peptidase_M48"/>
</dbReference>
<reference evidence="8" key="1">
    <citation type="submission" date="2022-11" db="EMBL/GenBank/DDBJ databases">
        <title>Draft genome sequence of Hoeflea poritis E7-10 and Hoeflea prorocentri PM5-8, separated from scleractinian coral Porites lutea and marine dinoflagellate.</title>
        <authorList>
            <person name="Zhang G."/>
            <person name="Wei Q."/>
            <person name="Cai L."/>
        </authorList>
    </citation>
    <scope>NUCLEOTIDE SEQUENCE</scope>
    <source>
        <strain evidence="8">PM5-8</strain>
    </source>
</reference>
<dbReference type="EMBL" id="JAPJZI010000001">
    <property type="protein sequence ID" value="MDA5400326.1"/>
    <property type="molecule type" value="Genomic_DNA"/>
</dbReference>
<keyword evidence="1 6" id="KW-0645">Protease</keyword>
<evidence type="ECO:0000256" key="3">
    <source>
        <dbReference type="ARBA" id="ARBA00022801"/>
    </source>
</evidence>